<evidence type="ECO:0000313" key="1">
    <source>
        <dbReference type="EMBL" id="QEK52000.1"/>
    </source>
</evidence>
<reference evidence="1 2" key="1">
    <citation type="submission" date="2019-08" db="EMBL/GenBank/DDBJ databases">
        <title>Pedobacter sp. nov., isolated from Han river, South Korea.</title>
        <authorList>
            <person name="Lee D.-H."/>
            <person name="Kim Y.-S."/>
            <person name="Hwang E.-M."/>
            <person name="Le Tran T.C."/>
            <person name="Cha C.-J."/>
        </authorList>
    </citation>
    <scope>NUCLEOTIDE SEQUENCE [LARGE SCALE GENOMIC DNA]</scope>
    <source>
        <strain evidence="1 2">CJ43</strain>
    </source>
</reference>
<evidence type="ECO:0000313" key="2">
    <source>
        <dbReference type="Proteomes" id="UP000323653"/>
    </source>
</evidence>
<protein>
    <recommendedName>
        <fullName evidence="3">HEPN domain-containing protein</fullName>
    </recommendedName>
</protein>
<dbReference type="Gene3D" id="1.20.120.330">
    <property type="entry name" value="Nucleotidyltransferases domain 2"/>
    <property type="match status" value="1"/>
</dbReference>
<dbReference type="EMBL" id="CP043329">
    <property type="protein sequence ID" value="QEK52000.1"/>
    <property type="molecule type" value="Genomic_DNA"/>
</dbReference>
<dbReference type="RefSeq" id="WP_149074870.1">
    <property type="nucleotide sequence ID" value="NZ_CP043329.1"/>
</dbReference>
<keyword evidence="2" id="KW-1185">Reference proteome</keyword>
<proteinExistence type="predicted"/>
<sequence>MSNWLLKSKVSFLIASDKANPYLDNRVHCYYYSCVQRLFFILNTTIGMSEADIDKQCNPKLSGNGGTHTWLAKYFEEYLAKQTHKIDGLDLKKYLSFLKQKRVLADYKLSSVEVNDLEQAEEFYNKVIAILDKRFP</sequence>
<dbReference type="AlphaFoldDB" id="A0A5C0VLF5"/>
<evidence type="ECO:0008006" key="3">
    <source>
        <dbReference type="Google" id="ProtNLM"/>
    </source>
</evidence>
<name>A0A5C0VLF5_9SPHI</name>
<organism evidence="1 2">
    <name type="scientific">Pedobacter aquae</name>
    <dbReference type="NCBI Taxonomy" id="2605747"/>
    <lineage>
        <taxon>Bacteria</taxon>
        <taxon>Pseudomonadati</taxon>
        <taxon>Bacteroidota</taxon>
        <taxon>Sphingobacteriia</taxon>
        <taxon>Sphingobacteriales</taxon>
        <taxon>Sphingobacteriaceae</taxon>
        <taxon>Pedobacter</taxon>
    </lineage>
</organism>
<gene>
    <name evidence="1" type="ORF">FYC62_10310</name>
</gene>
<dbReference type="KEGG" id="pej:FYC62_10310"/>
<accession>A0A5C0VLF5</accession>
<dbReference type="Proteomes" id="UP000323653">
    <property type="component" value="Chromosome"/>
</dbReference>